<dbReference type="AlphaFoldDB" id="A0A4R4PA21"/>
<proteinExistence type="predicted"/>
<comment type="caution">
    <text evidence="1">The sequence shown here is derived from an EMBL/GenBank/DDBJ whole genome shotgun (WGS) entry which is preliminary data.</text>
</comment>
<protein>
    <submittedName>
        <fullName evidence="1">Uncharacterized protein</fullName>
    </submittedName>
</protein>
<dbReference type="Proteomes" id="UP000295431">
    <property type="component" value="Unassembled WGS sequence"/>
</dbReference>
<gene>
    <name evidence="1" type="ORF">E1284_05035</name>
</gene>
<organism evidence="1 2">
    <name type="scientific">Actinomadura bangladeshensis</name>
    <dbReference type="NCBI Taxonomy" id="453573"/>
    <lineage>
        <taxon>Bacteria</taxon>
        <taxon>Bacillati</taxon>
        <taxon>Actinomycetota</taxon>
        <taxon>Actinomycetes</taxon>
        <taxon>Streptosporangiales</taxon>
        <taxon>Thermomonosporaceae</taxon>
        <taxon>Actinomadura</taxon>
    </lineage>
</organism>
<accession>A0A4R4PA21</accession>
<dbReference type="OrthoDB" id="5191668at2"/>
<name>A0A4R4PA21_9ACTN</name>
<keyword evidence="2" id="KW-1185">Reference proteome</keyword>
<dbReference type="RefSeq" id="WP_131937546.1">
    <property type="nucleotide sequence ID" value="NZ_BAAAMX010000003.1"/>
</dbReference>
<evidence type="ECO:0000313" key="2">
    <source>
        <dbReference type="Proteomes" id="UP000295431"/>
    </source>
</evidence>
<dbReference type="EMBL" id="SMJW01000014">
    <property type="protein sequence ID" value="TDC18939.1"/>
    <property type="molecule type" value="Genomic_DNA"/>
</dbReference>
<evidence type="ECO:0000313" key="1">
    <source>
        <dbReference type="EMBL" id="TDC18939.1"/>
    </source>
</evidence>
<sequence length="88" mass="9728">MFAVHLAAAFLLGRVLHRGEDALWRIVRASRRTAGALFAAVFLRPAAHRPPEVRVLVRRRFENEAGRGESPLLDHAVIRRGPPGVAMA</sequence>
<reference evidence="1 2" key="1">
    <citation type="submission" date="2019-03" db="EMBL/GenBank/DDBJ databases">
        <title>Draft genome sequences of novel Actinobacteria.</title>
        <authorList>
            <person name="Sahin N."/>
            <person name="Ay H."/>
            <person name="Saygin H."/>
        </authorList>
    </citation>
    <scope>NUCLEOTIDE SEQUENCE [LARGE SCALE GENOMIC DNA]</scope>
    <source>
        <strain evidence="1 2">DSM 45347</strain>
    </source>
</reference>